<sequence>MLDPELRALFDELHETTQAAVAALAADDGEAWLAAATRGAEIHEVLAQRNGWRAAPTPPPAPSVPDHPQEADRG</sequence>
<reference evidence="2" key="1">
    <citation type="journal article" date="2014" name="Int. J. Syst. Evol. Microbiol.">
        <title>Complete genome sequence of Corynebacterium casei LMG S-19264T (=DSM 44701T), isolated from a smear-ripened cheese.</title>
        <authorList>
            <consortium name="US DOE Joint Genome Institute (JGI-PGF)"/>
            <person name="Walter F."/>
            <person name="Albersmeier A."/>
            <person name="Kalinowski J."/>
            <person name="Ruckert C."/>
        </authorList>
    </citation>
    <scope>NUCLEOTIDE SEQUENCE</scope>
    <source>
        <strain evidence="2">JCM 13064</strain>
    </source>
</reference>
<feature type="compositionally biased region" description="Pro residues" evidence="1">
    <location>
        <begin position="56"/>
        <end position="65"/>
    </location>
</feature>
<proteinExistence type="predicted"/>
<keyword evidence="3" id="KW-1185">Reference proteome</keyword>
<evidence type="ECO:0000313" key="3">
    <source>
        <dbReference type="Proteomes" id="UP000645217"/>
    </source>
</evidence>
<evidence type="ECO:0000256" key="1">
    <source>
        <dbReference type="SAM" id="MobiDB-lite"/>
    </source>
</evidence>
<gene>
    <name evidence="2" type="ORF">GCM10007964_01170</name>
</gene>
<organism evidence="2 3">
    <name type="scientific">Sphaerisporangium melleum</name>
    <dbReference type="NCBI Taxonomy" id="321316"/>
    <lineage>
        <taxon>Bacteria</taxon>
        <taxon>Bacillati</taxon>
        <taxon>Actinomycetota</taxon>
        <taxon>Actinomycetes</taxon>
        <taxon>Streptosporangiales</taxon>
        <taxon>Streptosporangiaceae</taxon>
        <taxon>Sphaerisporangium</taxon>
    </lineage>
</organism>
<reference evidence="2" key="2">
    <citation type="submission" date="2020-09" db="EMBL/GenBank/DDBJ databases">
        <authorList>
            <person name="Sun Q."/>
            <person name="Ohkuma M."/>
        </authorList>
    </citation>
    <scope>NUCLEOTIDE SEQUENCE</scope>
    <source>
        <strain evidence="2">JCM 13064</strain>
    </source>
</reference>
<dbReference type="RefSeq" id="WP_189160919.1">
    <property type="nucleotide sequence ID" value="NZ_BMNT01000001.1"/>
</dbReference>
<evidence type="ECO:0000313" key="2">
    <source>
        <dbReference type="EMBL" id="GGK61757.1"/>
    </source>
</evidence>
<protein>
    <submittedName>
        <fullName evidence="2">Uncharacterized protein</fullName>
    </submittedName>
</protein>
<comment type="caution">
    <text evidence="2">The sequence shown here is derived from an EMBL/GenBank/DDBJ whole genome shotgun (WGS) entry which is preliminary data.</text>
</comment>
<accession>A0A917VC50</accession>
<feature type="region of interest" description="Disordered" evidence="1">
    <location>
        <begin position="48"/>
        <end position="74"/>
    </location>
</feature>
<dbReference type="AlphaFoldDB" id="A0A917VC50"/>
<name>A0A917VC50_9ACTN</name>
<dbReference type="Proteomes" id="UP000645217">
    <property type="component" value="Unassembled WGS sequence"/>
</dbReference>
<dbReference type="EMBL" id="BMNT01000001">
    <property type="protein sequence ID" value="GGK61757.1"/>
    <property type="molecule type" value="Genomic_DNA"/>
</dbReference>